<dbReference type="Gene3D" id="3.40.630.190">
    <property type="entry name" value="LCP protein"/>
    <property type="match status" value="1"/>
</dbReference>
<sequence>MTADGGSPAEVEGARHGRMPRRSAGRSAITLIASALAVLLVAGAAVAAFVVVDLYRGLQQRPPVELESERMLEGVPDIGAMEGGLTFFLAGSDKRPEDGAFGDPDEESGVLNDVNMLLHISQDHSHVEVVSFPRDLLVDVPECPDPSGAEGETLAPMYGVKLNSVLHYGGVGCVVATIEQLTGLTIPVAGVVEFYGVASLAEAVGGVEVCLAEPIDDPWSGLQLDAGTHSITGMTALAFLRSRHGVGDGSDLGRISNQQAFLSSLMRTIQGDGVLSDPVKLYAIAKAVLGNMQLSSYLQDPVTLISIARTLQDVDLSKIVFVQYPTAYTSDFGAVVPTESADALNAALVADQPLQLAAEATTDATYGTVPGEQPSAEASAPPTDAAPDAPPTDAPGEPPAEPPPTETPAQVLPDDITGQTGAEVRCSTANDR</sequence>
<evidence type="ECO:0000256" key="1">
    <source>
        <dbReference type="ARBA" id="ARBA00006068"/>
    </source>
</evidence>
<dbReference type="PANTHER" id="PTHR33392">
    <property type="entry name" value="POLYISOPRENYL-TEICHOIC ACID--PEPTIDOGLYCAN TEICHOIC ACID TRANSFERASE TAGU"/>
    <property type="match status" value="1"/>
</dbReference>
<evidence type="ECO:0000256" key="3">
    <source>
        <dbReference type="SAM" id="Phobius"/>
    </source>
</evidence>
<dbReference type="RefSeq" id="WP_153684136.1">
    <property type="nucleotide sequence ID" value="NZ_WJIF01000003.1"/>
</dbReference>
<dbReference type="AlphaFoldDB" id="A0A6I2F5S5"/>
<comment type="caution">
    <text evidence="5">The sequence shown here is derived from an EMBL/GenBank/DDBJ whole genome shotgun (WGS) entry which is preliminary data.</text>
</comment>
<proteinExistence type="inferred from homology"/>
<dbReference type="InterPro" id="IPR050922">
    <property type="entry name" value="LytR/CpsA/Psr_CW_biosynth"/>
</dbReference>
<feature type="domain" description="Cell envelope-related transcriptional attenuator" evidence="4">
    <location>
        <begin position="112"/>
        <end position="270"/>
    </location>
</feature>
<feature type="region of interest" description="Disordered" evidence="2">
    <location>
        <begin position="1"/>
        <end position="20"/>
    </location>
</feature>
<protein>
    <submittedName>
        <fullName evidence="5">LytR family transcriptional regulator</fullName>
    </submittedName>
</protein>
<gene>
    <name evidence="5" type="ORF">GE115_07400</name>
</gene>
<name>A0A6I2F5S5_9MICO</name>
<accession>A0A6I2F5S5</accession>
<keyword evidence="3" id="KW-1133">Transmembrane helix</keyword>
<organism evidence="5 6">
    <name type="scientific">Agromyces agglutinans</name>
    <dbReference type="NCBI Taxonomy" id="2662258"/>
    <lineage>
        <taxon>Bacteria</taxon>
        <taxon>Bacillati</taxon>
        <taxon>Actinomycetota</taxon>
        <taxon>Actinomycetes</taxon>
        <taxon>Micrococcales</taxon>
        <taxon>Microbacteriaceae</taxon>
        <taxon>Agromyces</taxon>
    </lineage>
</organism>
<dbReference type="Proteomes" id="UP000431080">
    <property type="component" value="Unassembled WGS sequence"/>
</dbReference>
<feature type="compositionally biased region" description="Low complexity" evidence="2">
    <location>
        <begin position="374"/>
        <end position="387"/>
    </location>
</feature>
<reference evidence="5 6" key="1">
    <citation type="submission" date="2019-10" db="EMBL/GenBank/DDBJ databases">
        <authorList>
            <person name="Nie G."/>
            <person name="Ming H."/>
            <person name="Yi B."/>
        </authorList>
    </citation>
    <scope>NUCLEOTIDE SEQUENCE [LARGE SCALE GENOMIC DNA]</scope>
    <source>
        <strain evidence="5 6">CFH 90414</strain>
    </source>
</reference>
<evidence type="ECO:0000259" key="4">
    <source>
        <dbReference type="Pfam" id="PF03816"/>
    </source>
</evidence>
<evidence type="ECO:0000256" key="2">
    <source>
        <dbReference type="SAM" id="MobiDB-lite"/>
    </source>
</evidence>
<dbReference type="EMBL" id="WJIF01000003">
    <property type="protein sequence ID" value="MRG59694.1"/>
    <property type="molecule type" value="Genomic_DNA"/>
</dbReference>
<feature type="compositionally biased region" description="Pro residues" evidence="2">
    <location>
        <begin position="388"/>
        <end position="406"/>
    </location>
</feature>
<feature type="transmembrane region" description="Helical" evidence="3">
    <location>
        <begin position="28"/>
        <end position="52"/>
    </location>
</feature>
<evidence type="ECO:0000313" key="6">
    <source>
        <dbReference type="Proteomes" id="UP000431080"/>
    </source>
</evidence>
<dbReference type="Pfam" id="PF03816">
    <property type="entry name" value="LytR_cpsA_psr"/>
    <property type="match status" value="1"/>
</dbReference>
<evidence type="ECO:0000313" key="5">
    <source>
        <dbReference type="EMBL" id="MRG59694.1"/>
    </source>
</evidence>
<dbReference type="PANTHER" id="PTHR33392:SF6">
    <property type="entry name" value="POLYISOPRENYL-TEICHOIC ACID--PEPTIDOGLYCAN TEICHOIC ACID TRANSFERASE TAGU"/>
    <property type="match status" value="1"/>
</dbReference>
<keyword evidence="3" id="KW-0472">Membrane</keyword>
<keyword evidence="3" id="KW-0812">Transmembrane</keyword>
<feature type="region of interest" description="Disordered" evidence="2">
    <location>
        <begin position="365"/>
        <end position="432"/>
    </location>
</feature>
<dbReference type="NCBIfam" id="TIGR00350">
    <property type="entry name" value="lytR_cpsA_psr"/>
    <property type="match status" value="1"/>
</dbReference>
<dbReference type="InterPro" id="IPR004474">
    <property type="entry name" value="LytR_CpsA_psr"/>
</dbReference>
<keyword evidence="6" id="KW-1185">Reference proteome</keyword>
<comment type="similarity">
    <text evidence="1">Belongs to the LytR/CpsA/Psr (LCP) family.</text>
</comment>